<evidence type="ECO:0000256" key="2">
    <source>
        <dbReference type="SAM" id="Coils"/>
    </source>
</evidence>
<feature type="region of interest" description="Disordered" evidence="3">
    <location>
        <begin position="314"/>
        <end position="346"/>
    </location>
</feature>
<dbReference type="OrthoDB" id="26970at2759"/>
<accession>A0A0C2T356</accession>
<evidence type="ECO:0008006" key="6">
    <source>
        <dbReference type="Google" id="ProtNLM"/>
    </source>
</evidence>
<evidence type="ECO:0000256" key="3">
    <source>
        <dbReference type="SAM" id="MobiDB-lite"/>
    </source>
</evidence>
<dbReference type="STRING" id="946122.A0A0C2T356"/>
<feature type="region of interest" description="Disordered" evidence="3">
    <location>
        <begin position="694"/>
        <end position="714"/>
    </location>
</feature>
<evidence type="ECO:0000313" key="5">
    <source>
        <dbReference type="Proteomes" id="UP000054549"/>
    </source>
</evidence>
<dbReference type="GO" id="GO:0005634">
    <property type="term" value="C:nucleus"/>
    <property type="evidence" value="ECO:0007669"/>
    <property type="project" value="TreeGrafter"/>
</dbReference>
<comment type="similarity">
    <text evidence="1">Belongs to the RRN3 family.</text>
</comment>
<feature type="compositionally biased region" description="Acidic residues" evidence="3">
    <location>
        <begin position="319"/>
        <end position="346"/>
    </location>
</feature>
<feature type="coiled-coil region" evidence="2">
    <location>
        <begin position="274"/>
        <end position="301"/>
    </location>
</feature>
<feature type="compositionally biased region" description="Acidic residues" evidence="3">
    <location>
        <begin position="759"/>
        <end position="774"/>
    </location>
</feature>
<reference evidence="4 5" key="1">
    <citation type="submission" date="2014-04" db="EMBL/GenBank/DDBJ databases">
        <title>Evolutionary Origins and Diversification of the Mycorrhizal Mutualists.</title>
        <authorList>
            <consortium name="DOE Joint Genome Institute"/>
            <consortium name="Mycorrhizal Genomics Consortium"/>
            <person name="Kohler A."/>
            <person name="Kuo A."/>
            <person name="Nagy L.G."/>
            <person name="Floudas D."/>
            <person name="Copeland A."/>
            <person name="Barry K.W."/>
            <person name="Cichocki N."/>
            <person name="Veneault-Fourrey C."/>
            <person name="LaButti K."/>
            <person name="Lindquist E.A."/>
            <person name="Lipzen A."/>
            <person name="Lundell T."/>
            <person name="Morin E."/>
            <person name="Murat C."/>
            <person name="Riley R."/>
            <person name="Ohm R."/>
            <person name="Sun H."/>
            <person name="Tunlid A."/>
            <person name="Henrissat B."/>
            <person name="Grigoriev I.V."/>
            <person name="Hibbett D.S."/>
            <person name="Martin F."/>
        </authorList>
    </citation>
    <scope>NUCLEOTIDE SEQUENCE [LARGE SCALE GENOMIC DNA]</scope>
    <source>
        <strain evidence="4 5">Koide BX008</strain>
    </source>
</reference>
<feature type="region of interest" description="Disordered" evidence="3">
    <location>
        <begin position="759"/>
        <end position="833"/>
    </location>
</feature>
<dbReference type="PANTHER" id="PTHR12790">
    <property type="entry name" value="TRANSCRIPTION INITIATION FACTOR IA RRN3"/>
    <property type="match status" value="1"/>
</dbReference>
<keyword evidence="2" id="KW-0175">Coiled coil</keyword>
<dbReference type="InterPro" id="IPR007991">
    <property type="entry name" value="RNA_pol_I_trans_ini_fac_RRN3"/>
</dbReference>
<feature type="compositionally biased region" description="Low complexity" evidence="3">
    <location>
        <begin position="384"/>
        <end position="397"/>
    </location>
</feature>
<proteinExistence type="inferred from homology"/>
<protein>
    <recommendedName>
        <fullName evidence="6">RNA polymerase I-specific transcription initiation factor RRN3</fullName>
    </recommendedName>
</protein>
<dbReference type="AlphaFoldDB" id="A0A0C2T356"/>
<keyword evidence="5" id="KW-1185">Reference proteome</keyword>
<evidence type="ECO:0000256" key="1">
    <source>
        <dbReference type="ARBA" id="ARBA00010098"/>
    </source>
</evidence>
<dbReference type="GO" id="GO:0001042">
    <property type="term" value="F:RNA polymerase I core binding"/>
    <property type="evidence" value="ECO:0007669"/>
    <property type="project" value="TreeGrafter"/>
</dbReference>
<organism evidence="4 5">
    <name type="scientific">Amanita muscaria (strain Koide BX008)</name>
    <dbReference type="NCBI Taxonomy" id="946122"/>
    <lineage>
        <taxon>Eukaryota</taxon>
        <taxon>Fungi</taxon>
        <taxon>Dikarya</taxon>
        <taxon>Basidiomycota</taxon>
        <taxon>Agaricomycotina</taxon>
        <taxon>Agaricomycetes</taxon>
        <taxon>Agaricomycetidae</taxon>
        <taxon>Agaricales</taxon>
        <taxon>Pluteineae</taxon>
        <taxon>Amanitaceae</taxon>
        <taxon>Amanita</taxon>
    </lineage>
</organism>
<dbReference type="FunCoup" id="A0A0C2T356">
    <property type="interactions" value="492"/>
</dbReference>
<dbReference type="GO" id="GO:0006361">
    <property type="term" value="P:transcription initiation at RNA polymerase I promoter"/>
    <property type="evidence" value="ECO:0007669"/>
    <property type="project" value="InterPro"/>
</dbReference>
<dbReference type="EMBL" id="KN818224">
    <property type="protein sequence ID" value="KIL70295.1"/>
    <property type="molecule type" value="Genomic_DNA"/>
</dbReference>
<evidence type="ECO:0000313" key="4">
    <source>
        <dbReference type="EMBL" id="KIL70295.1"/>
    </source>
</evidence>
<feature type="compositionally biased region" description="Polar residues" evidence="3">
    <location>
        <begin position="1"/>
        <end position="12"/>
    </location>
</feature>
<name>A0A0C2T356_AMAMK</name>
<feature type="region of interest" description="Disordered" evidence="3">
    <location>
        <begin position="1"/>
        <end position="44"/>
    </location>
</feature>
<dbReference type="PANTHER" id="PTHR12790:SF0">
    <property type="entry name" value="RNA POLYMERASE I-SPECIFIC TRANSCRIPTION INITIATION FACTOR RRN3-RELATED"/>
    <property type="match status" value="1"/>
</dbReference>
<gene>
    <name evidence="4" type="ORF">M378DRAFT_183840</name>
</gene>
<sequence>MDPHSTLSQFNQRHPKAGPMARSQDSVAIPKRAAKRPKLQSSISSPVLTERPIATNSRIKQDEKYRRDMYLIFVNDALQKKTMGVTEPFDELVSQFNIKHKSNDPSLPPYQPAQLRLWFSALSYVVSRLERTHAALVQAIINMPWTTLGPATVKSYTIFLGNLLSSRPEYLSLVLRKIAQGFTHQSGLQALDNVGAETSSSPLTRRVIYDRLHDLLQHLLSLFPTLPTTLEPLLVRNFPHKRQNQIAQVTYIRNLLRISGYCPEVADKILSTIIDRAIQIDVEIQVELEELEEQEEKAQHDDIFELDPFDTVIGQEGESSSDSEGEADGDELDFSDISSDADDDETEIPTNMKHIQEMVTKLDVILNLIFEYFSQTYASTKATSNSPPRKLPSLSPLELPPPSSSVDCSFLTPESTPTSTAPLLADVLSKRAPDLAPSERLRAQFNTLLSIFDRTILRTFKSRYTQFLVFWFTSLDTEFADIFQGMLIDRALFASDTSLLNPAVDSADDSGITHVGHTPTVTRAAAASYIGSFVSRAAFVDRTMTRQVVGVLCQFLHAHIDAVDEVIRMYGPGLTANINEGVSGIIGKEQNTVFYAVVQAVFLIFCFRWRDLLEDADDQEEDEVETWKGATSITAVVAGKKWMTELSVLQRVVTSVLNPLKLCSPSVVAQFARVAHSTDFLYCYSIIQSNKHSDHSSKSSSDSPRPASTIAPSVTELSLPQRESIVLELNTFFPFDPYRLQCSGSYIQGIYREWSSVAIEEDEEEEEEDEDEDDSHAVTDSDAENESTEVNVNGPSRSIPISGKATGGEHAADGLKASLEAMSISPAHPARAR</sequence>
<dbReference type="InParanoid" id="A0A0C2T356"/>
<dbReference type="Proteomes" id="UP000054549">
    <property type="component" value="Unassembled WGS sequence"/>
</dbReference>
<dbReference type="Pfam" id="PF05327">
    <property type="entry name" value="RRN3"/>
    <property type="match status" value="1"/>
</dbReference>
<feature type="region of interest" description="Disordered" evidence="3">
    <location>
        <begin position="380"/>
        <end position="400"/>
    </location>
</feature>
<dbReference type="HOGENOM" id="CLU_010579_0_0_1"/>
<dbReference type="GO" id="GO:0001181">
    <property type="term" value="F:RNA polymerase I general transcription initiation factor activity"/>
    <property type="evidence" value="ECO:0007669"/>
    <property type="project" value="InterPro"/>
</dbReference>